<dbReference type="Pfam" id="PF02668">
    <property type="entry name" value="TauD"/>
    <property type="match status" value="1"/>
</dbReference>
<dbReference type="GO" id="GO:0016491">
    <property type="term" value="F:oxidoreductase activity"/>
    <property type="evidence" value="ECO:0007669"/>
    <property type="project" value="UniProtKB-KW"/>
</dbReference>
<reference evidence="9 10" key="1">
    <citation type="submission" date="2020-08" db="EMBL/GenBank/DDBJ databases">
        <title>Sequencing the genomes of 1000 actinobacteria strains.</title>
        <authorList>
            <person name="Klenk H.-P."/>
        </authorList>
    </citation>
    <scope>NUCLEOTIDE SEQUENCE [LARGE SCALE GENOMIC DNA]</scope>
    <source>
        <strain evidence="9 10">DSM 44230</strain>
    </source>
</reference>
<evidence type="ECO:0000259" key="8">
    <source>
        <dbReference type="Pfam" id="PF02668"/>
    </source>
</evidence>
<evidence type="ECO:0000313" key="10">
    <source>
        <dbReference type="Proteomes" id="UP000533598"/>
    </source>
</evidence>
<keyword evidence="6" id="KW-0045">Antibiotic biosynthesis</keyword>
<dbReference type="SUPFAM" id="SSF51197">
    <property type="entry name" value="Clavaminate synthase-like"/>
    <property type="match status" value="1"/>
</dbReference>
<evidence type="ECO:0000256" key="4">
    <source>
        <dbReference type="ARBA" id="ARBA00023002"/>
    </source>
</evidence>
<dbReference type="Gene3D" id="3.60.130.10">
    <property type="entry name" value="Clavaminate synthase-like"/>
    <property type="match status" value="1"/>
</dbReference>
<dbReference type="PIRSF" id="PIRSF019543">
    <property type="entry name" value="Clavaminate_syn"/>
    <property type="match status" value="1"/>
</dbReference>
<evidence type="ECO:0000256" key="2">
    <source>
        <dbReference type="ARBA" id="ARBA00008425"/>
    </source>
</evidence>
<comment type="cofactor">
    <cofactor evidence="1">
        <name>Fe(2+)</name>
        <dbReference type="ChEBI" id="CHEBI:29033"/>
    </cofactor>
</comment>
<feature type="binding site" evidence="7">
    <location>
        <position position="287"/>
    </location>
    <ligand>
        <name>Fe cation</name>
        <dbReference type="ChEBI" id="CHEBI:24875"/>
    </ligand>
</feature>
<dbReference type="PANTHER" id="PTHR10696">
    <property type="entry name" value="GAMMA-BUTYROBETAINE HYDROXYLASE-RELATED"/>
    <property type="match status" value="1"/>
</dbReference>
<dbReference type="PANTHER" id="PTHR10696:SF56">
    <property type="entry name" value="TAUD_TFDA-LIKE DOMAIN-CONTAINING PROTEIN"/>
    <property type="match status" value="1"/>
</dbReference>
<dbReference type="Proteomes" id="UP000533598">
    <property type="component" value="Unassembled WGS sequence"/>
</dbReference>
<dbReference type="RefSeq" id="WP_185006328.1">
    <property type="nucleotide sequence ID" value="NZ_BAAAUI010000005.1"/>
</dbReference>
<dbReference type="InterPro" id="IPR014503">
    <property type="entry name" value="Clavaminate_syn-like"/>
</dbReference>
<comment type="similarity">
    <text evidence="2">Belongs to the clavaminate synthase family.</text>
</comment>
<proteinExistence type="inferred from homology"/>
<dbReference type="InterPro" id="IPR003819">
    <property type="entry name" value="TauD/TfdA-like"/>
</dbReference>
<dbReference type="EC" id="1.14.11.39" evidence="9"/>
<sequence length="328" mass="35657">MSMVLEVDAPAGVVTLNRANALAVEEVASTLLSTEDGRIDDRGWVRAAAERAHELPISLRRALSAYRRDSGPSGALVIRGLPVDESLVPETPAQSGSVQRAATIPAATLMMVTHLLGDVIAFRPEKSGALVHNVVPVPGSEDFQGNEGSVLLSFHNENAFHDNRPDYVLLLCLRADHDREAGLRTASIRQVHDLLSDQSREVLFRREFVTAPPPSFGLPAGETEPHAVLTGAPDDPDVLVDFAATTPLTESARTAMAELQNLFATNALTHYLVPGDLAIVDNRVTVHGRTGFTPRYDGQDRWLQRTFATQDLRRSRVHRIGDGQVLYG</sequence>
<dbReference type="EMBL" id="JACHMH010000001">
    <property type="protein sequence ID" value="MBB4680480.1"/>
    <property type="molecule type" value="Genomic_DNA"/>
</dbReference>
<feature type="binding site" evidence="7">
    <location>
        <position position="155"/>
    </location>
    <ligand>
        <name>Fe cation</name>
        <dbReference type="ChEBI" id="CHEBI:24875"/>
    </ligand>
</feature>
<protein>
    <submittedName>
        <fullName evidence="9">L-asparagine oxygenase</fullName>
        <ecNumber evidence="9">1.14.11.39</ecNumber>
    </submittedName>
</protein>
<dbReference type="InterPro" id="IPR042098">
    <property type="entry name" value="TauD-like_sf"/>
</dbReference>
<keyword evidence="10" id="KW-1185">Reference proteome</keyword>
<name>A0A7W7FWW2_9PSEU</name>
<evidence type="ECO:0000256" key="1">
    <source>
        <dbReference type="ARBA" id="ARBA00001954"/>
    </source>
</evidence>
<feature type="domain" description="TauD/TfdA-like" evidence="8">
    <location>
        <begin position="140"/>
        <end position="306"/>
    </location>
</feature>
<keyword evidence="3 7" id="KW-0479">Metal-binding</keyword>
<organism evidence="9 10">
    <name type="scientific">Crossiella cryophila</name>
    <dbReference type="NCBI Taxonomy" id="43355"/>
    <lineage>
        <taxon>Bacteria</taxon>
        <taxon>Bacillati</taxon>
        <taxon>Actinomycetota</taxon>
        <taxon>Actinomycetes</taxon>
        <taxon>Pseudonocardiales</taxon>
        <taxon>Pseudonocardiaceae</taxon>
        <taxon>Crossiella</taxon>
    </lineage>
</organism>
<gene>
    <name evidence="9" type="ORF">HNR67_006598</name>
</gene>
<evidence type="ECO:0000313" key="9">
    <source>
        <dbReference type="EMBL" id="MBB4680480.1"/>
    </source>
</evidence>
<dbReference type="AlphaFoldDB" id="A0A7W7FWW2"/>
<evidence type="ECO:0000256" key="7">
    <source>
        <dbReference type="PIRSR" id="PIRSR019543-2"/>
    </source>
</evidence>
<dbReference type="GO" id="GO:0017000">
    <property type="term" value="P:antibiotic biosynthetic process"/>
    <property type="evidence" value="ECO:0007669"/>
    <property type="project" value="UniProtKB-KW"/>
</dbReference>
<dbReference type="GO" id="GO:0005506">
    <property type="term" value="F:iron ion binding"/>
    <property type="evidence" value="ECO:0007669"/>
    <property type="project" value="InterPro"/>
</dbReference>
<keyword evidence="5 7" id="KW-0408">Iron</keyword>
<evidence type="ECO:0000256" key="5">
    <source>
        <dbReference type="ARBA" id="ARBA00023004"/>
    </source>
</evidence>
<feature type="binding site" evidence="7">
    <location>
        <position position="157"/>
    </location>
    <ligand>
        <name>Fe cation</name>
        <dbReference type="ChEBI" id="CHEBI:24875"/>
    </ligand>
</feature>
<accession>A0A7W7FWW2</accession>
<comment type="caution">
    <text evidence="9">The sequence shown here is derived from an EMBL/GenBank/DDBJ whole genome shotgun (WGS) entry which is preliminary data.</text>
</comment>
<keyword evidence="4 9" id="KW-0560">Oxidoreductase</keyword>
<evidence type="ECO:0000256" key="3">
    <source>
        <dbReference type="ARBA" id="ARBA00022723"/>
    </source>
</evidence>
<dbReference type="InterPro" id="IPR050411">
    <property type="entry name" value="AlphaKG_dependent_hydroxylases"/>
</dbReference>
<evidence type="ECO:0000256" key="6">
    <source>
        <dbReference type="ARBA" id="ARBA00023194"/>
    </source>
</evidence>